<comment type="cofactor">
    <cofactor evidence="1">
        <name>FAD</name>
        <dbReference type="ChEBI" id="CHEBI:57692"/>
    </cofactor>
</comment>
<dbReference type="Gene3D" id="3.30.390.30">
    <property type="match status" value="1"/>
</dbReference>
<protein>
    <submittedName>
        <fullName evidence="7">FAD-dependent oxidoreductase</fullName>
    </submittedName>
</protein>
<organism evidence="7 8">
    <name type="scientific">Actinospica acidiphila</name>
    <dbReference type="NCBI Taxonomy" id="304899"/>
    <lineage>
        <taxon>Bacteria</taxon>
        <taxon>Bacillati</taxon>
        <taxon>Actinomycetota</taxon>
        <taxon>Actinomycetes</taxon>
        <taxon>Catenulisporales</taxon>
        <taxon>Actinospicaceae</taxon>
        <taxon>Actinospica</taxon>
    </lineage>
</organism>
<evidence type="ECO:0000259" key="6">
    <source>
        <dbReference type="Pfam" id="PF14759"/>
    </source>
</evidence>
<dbReference type="Pfam" id="PF07992">
    <property type="entry name" value="Pyr_redox_2"/>
    <property type="match status" value="1"/>
</dbReference>
<keyword evidence="8" id="KW-1185">Reference proteome</keyword>
<dbReference type="RefSeq" id="WP_163091962.1">
    <property type="nucleotide sequence ID" value="NZ_JAAGNA010001229.1"/>
</dbReference>
<dbReference type="PRINTS" id="PR00411">
    <property type="entry name" value="PNDRDTASEI"/>
</dbReference>
<keyword evidence="2" id="KW-0285">Flavoprotein</keyword>
<proteinExistence type="predicted"/>
<keyword evidence="3" id="KW-0274">FAD</keyword>
<dbReference type="PANTHER" id="PTHR43557">
    <property type="entry name" value="APOPTOSIS-INDUCING FACTOR 1"/>
    <property type="match status" value="1"/>
</dbReference>
<evidence type="ECO:0000256" key="1">
    <source>
        <dbReference type="ARBA" id="ARBA00001974"/>
    </source>
</evidence>
<evidence type="ECO:0000313" key="8">
    <source>
        <dbReference type="Proteomes" id="UP000471745"/>
    </source>
</evidence>
<evidence type="ECO:0000256" key="2">
    <source>
        <dbReference type="ARBA" id="ARBA00022630"/>
    </source>
</evidence>
<dbReference type="Gene3D" id="3.50.50.60">
    <property type="entry name" value="FAD/NAD(P)-binding domain"/>
    <property type="match status" value="2"/>
</dbReference>
<feature type="domain" description="Reductase C-terminal" evidence="6">
    <location>
        <begin position="324"/>
        <end position="398"/>
    </location>
</feature>
<dbReference type="InterPro" id="IPR050446">
    <property type="entry name" value="FAD-oxidoreductase/Apoptosis"/>
</dbReference>
<dbReference type="Proteomes" id="UP000471745">
    <property type="component" value="Unassembled WGS sequence"/>
</dbReference>
<gene>
    <name evidence="7" type="ORF">G3I18_35265</name>
</gene>
<dbReference type="InterPro" id="IPR016156">
    <property type="entry name" value="FAD/NAD-linked_Rdtase_dimer_sf"/>
</dbReference>
<dbReference type="InterPro" id="IPR023753">
    <property type="entry name" value="FAD/NAD-binding_dom"/>
</dbReference>
<dbReference type="PANTHER" id="PTHR43557:SF2">
    <property type="entry name" value="RIESKE DOMAIN-CONTAINING PROTEIN-RELATED"/>
    <property type="match status" value="1"/>
</dbReference>
<evidence type="ECO:0000256" key="4">
    <source>
        <dbReference type="ARBA" id="ARBA00023002"/>
    </source>
</evidence>
<evidence type="ECO:0000256" key="3">
    <source>
        <dbReference type="ARBA" id="ARBA00022827"/>
    </source>
</evidence>
<feature type="domain" description="FAD/NAD(P)-binding" evidence="5">
    <location>
        <begin position="6"/>
        <end position="304"/>
    </location>
</feature>
<dbReference type="PRINTS" id="PR00368">
    <property type="entry name" value="FADPNR"/>
</dbReference>
<dbReference type="InterPro" id="IPR028202">
    <property type="entry name" value="Reductase_C"/>
</dbReference>
<dbReference type="AlphaFoldDB" id="A0A9X5CVK0"/>
<comment type="caution">
    <text evidence="7">The sequence shown here is derived from an EMBL/GenBank/DDBJ whole genome shotgun (WGS) entry which is preliminary data.</text>
</comment>
<evidence type="ECO:0000259" key="5">
    <source>
        <dbReference type="Pfam" id="PF07992"/>
    </source>
</evidence>
<dbReference type="GO" id="GO:0016651">
    <property type="term" value="F:oxidoreductase activity, acting on NAD(P)H"/>
    <property type="evidence" value="ECO:0007669"/>
    <property type="project" value="TreeGrafter"/>
</dbReference>
<dbReference type="SUPFAM" id="SSF55424">
    <property type="entry name" value="FAD/NAD-linked reductases, dimerisation (C-terminal) domain"/>
    <property type="match status" value="1"/>
</dbReference>
<evidence type="ECO:0000313" key="7">
    <source>
        <dbReference type="EMBL" id="NEC53768.1"/>
    </source>
</evidence>
<sequence>MTGRPIVVVGGGQAGLQAALSLREHGFEGRLDVVCAESEAPYDRPPLSKRFLAGTAGTDDLTLRAPAFLDDRRISLVQDTHAVAVDRADASVALSSGGSLPYDRLILATGSTPRHLPVPGSAHPAVRVLRTVDDATRLRTKLQPGSRVVVIGAGFTGLEVAATARGLGCEVTVVEAADRVIARVLSRPVSEHLLRLHRENGVRILFGRQVTALDGVPREAAVEVLLADGTRLPADVVVVGVGVRPETALAETAGLDVADGVVVDEHLRTGDPRIHAIGDCARFPDPAGTGSLRLESVQNATDQGKYVAAFLMGADAPGYTAVPWFWTDQYAAKLQIAGLTTGHDRCETDGDPASGRFSVRCYQGGRLLGVESVNRPADHIKARRELAALRVPAAAAAAAAV</sequence>
<dbReference type="Pfam" id="PF14759">
    <property type="entry name" value="Reductase_C"/>
    <property type="match status" value="1"/>
</dbReference>
<keyword evidence="4" id="KW-0560">Oxidoreductase</keyword>
<accession>A0A9X5CVK0</accession>
<dbReference type="SUPFAM" id="SSF51905">
    <property type="entry name" value="FAD/NAD(P)-binding domain"/>
    <property type="match status" value="1"/>
</dbReference>
<name>A0A9X5CVK0_9ACTN</name>
<reference evidence="7 8" key="1">
    <citation type="submission" date="2020-01" db="EMBL/GenBank/DDBJ databases">
        <title>Insect and environment-associated Actinomycetes.</title>
        <authorList>
            <person name="Currrie C."/>
            <person name="Chevrette M."/>
            <person name="Carlson C."/>
            <person name="Stubbendieck R."/>
            <person name="Wendt-Pienkowski E."/>
        </authorList>
    </citation>
    <scope>NUCLEOTIDE SEQUENCE [LARGE SCALE GENOMIC DNA]</scope>
    <source>
        <strain evidence="7 8">SID8189</strain>
    </source>
</reference>
<dbReference type="InterPro" id="IPR036188">
    <property type="entry name" value="FAD/NAD-bd_sf"/>
</dbReference>
<dbReference type="EMBL" id="JAAGNA010001229">
    <property type="protein sequence ID" value="NEC53768.1"/>
    <property type="molecule type" value="Genomic_DNA"/>
</dbReference>
<dbReference type="GO" id="GO:0005737">
    <property type="term" value="C:cytoplasm"/>
    <property type="evidence" value="ECO:0007669"/>
    <property type="project" value="TreeGrafter"/>
</dbReference>